<proteinExistence type="predicted"/>
<evidence type="ECO:0000313" key="1">
    <source>
        <dbReference type="EMBL" id="EHK76447.1"/>
    </source>
</evidence>
<sequence length="58" mass="6517">MRFEISHLHATSAVKPYAGGSSFFERLIVDAEKAIAIQVTTDLPISVENLQRMKGVWR</sequence>
<gene>
    <name evidence="1" type="ORF">SM0020_18492</name>
</gene>
<reference evidence="1 2" key="1">
    <citation type="journal article" date="2012" name="J. Bacteriol.">
        <title>Draft Genome Sequence of Sinorhizobium meliloti CCNWSX0020, a Nitrogen-Fixing Symbiont with Copper Tolerance Capability Isolated from Lead-Zinc Mine Tailings.</title>
        <authorList>
            <person name="Li Z."/>
            <person name="Ma Z."/>
            <person name="Hao X."/>
            <person name="Wei G."/>
        </authorList>
    </citation>
    <scope>NUCLEOTIDE SEQUENCE [LARGE SCALE GENOMIC DNA]</scope>
    <source>
        <strain evidence="1 2">CCNWSX0020</strain>
    </source>
</reference>
<evidence type="ECO:0000313" key="2">
    <source>
        <dbReference type="Proteomes" id="UP000004038"/>
    </source>
</evidence>
<dbReference type="AlphaFoldDB" id="H0G2K8"/>
<name>H0G2K8_RHIML</name>
<accession>H0G2K8</accession>
<dbReference type="Proteomes" id="UP000004038">
    <property type="component" value="Unassembled WGS sequence"/>
</dbReference>
<protein>
    <submittedName>
        <fullName evidence="1">Uncharacterized protein</fullName>
    </submittedName>
</protein>
<dbReference type="EMBL" id="AGVV01000037">
    <property type="protein sequence ID" value="EHK76447.1"/>
    <property type="molecule type" value="Genomic_DNA"/>
</dbReference>
<organism evidence="1 2">
    <name type="scientific">Sinorhizobium meliloti CCNWSX0020</name>
    <dbReference type="NCBI Taxonomy" id="1107881"/>
    <lineage>
        <taxon>Bacteria</taxon>
        <taxon>Pseudomonadati</taxon>
        <taxon>Pseudomonadota</taxon>
        <taxon>Alphaproteobacteria</taxon>
        <taxon>Hyphomicrobiales</taxon>
        <taxon>Rhizobiaceae</taxon>
        <taxon>Sinorhizobium/Ensifer group</taxon>
        <taxon>Sinorhizobium</taxon>
    </lineage>
</organism>